<organism evidence="2 3">
    <name type="scientific">Sphingobium phenoxybenzoativorans</name>
    <dbReference type="NCBI Taxonomy" id="1592790"/>
    <lineage>
        <taxon>Bacteria</taxon>
        <taxon>Pseudomonadati</taxon>
        <taxon>Pseudomonadota</taxon>
        <taxon>Alphaproteobacteria</taxon>
        <taxon>Sphingomonadales</taxon>
        <taxon>Sphingomonadaceae</taxon>
        <taxon>Sphingobium</taxon>
    </lineage>
</organism>
<dbReference type="KEGG" id="spph:KFK14_01715"/>
<dbReference type="InterPro" id="IPR029045">
    <property type="entry name" value="ClpP/crotonase-like_dom_sf"/>
</dbReference>
<sequence>MTDTLFAPAPQKQTADISPPQVTAAQAPVAPYPDILTPKDFEFPAIMLSGPVDYNMYAHFRNMLSQAPQQGLVAVELSTLGGDPEVARMMGEDIRFHSDMHPERRLVFLGKTAIYSAGATFMSFFARQNRYLTRGTRLMIHERMLTKTLNVQGPLTTCIASLKATINEIEASIAIQNEGFANLVLGSTITLDDVLQRATENWYLEAQEALNLGLVEAVI</sequence>
<dbReference type="Gene3D" id="3.90.226.10">
    <property type="entry name" value="2-enoyl-CoA Hydratase, Chain A, domain 1"/>
    <property type="match status" value="1"/>
</dbReference>
<keyword evidence="3" id="KW-1185">Reference proteome</keyword>
<keyword evidence="2" id="KW-0378">Hydrolase</keyword>
<evidence type="ECO:0000313" key="3">
    <source>
        <dbReference type="Proteomes" id="UP000681425"/>
    </source>
</evidence>
<protein>
    <submittedName>
        <fullName evidence="2">ATP-dependent Clp protease proteolytic subunit</fullName>
    </submittedName>
</protein>
<dbReference type="InterPro" id="IPR023562">
    <property type="entry name" value="ClpP/TepA"/>
</dbReference>
<dbReference type="Proteomes" id="UP000681425">
    <property type="component" value="Chromosome"/>
</dbReference>
<keyword evidence="2" id="KW-0645">Protease</keyword>
<dbReference type="Pfam" id="PF00574">
    <property type="entry name" value="CLP_protease"/>
    <property type="match status" value="1"/>
</dbReference>
<name>A0A975K7J4_9SPHN</name>
<proteinExistence type="predicted"/>
<dbReference type="AlphaFoldDB" id="A0A975K7J4"/>
<dbReference type="SUPFAM" id="SSF52096">
    <property type="entry name" value="ClpP/crotonase"/>
    <property type="match status" value="1"/>
</dbReference>
<reference evidence="2" key="1">
    <citation type="submission" date="2021-04" db="EMBL/GenBank/DDBJ databases">
        <title>Isolation of p-tert-butylphenol degrading bacteria Sphingobium phenoxybenzoativorans Tas13 from active sludge.</title>
        <authorList>
            <person name="Li Y."/>
        </authorList>
    </citation>
    <scope>NUCLEOTIDE SEQUENCE</scope>
    <source>
        <strain evidence="2">Tas13</strain>
    </source>
</reference>
<evidence type="ECO:0000313" key="2">
    <source>
        <dbReference type="EMBL" id="QUT06231.1"/>
    </source>
</evidence>
<dbReference type="GO" id="GO:0006508">
    <property type="term" value="P:proteolysis"/>
    <property type="evidence" value="ECO:0007669"/>
    <property type="project" value="UniProtKB-KW"/>
</dbReference>
<feature type="region of interest" description="Disordered" evidence="1">
    <location>
        <begin position="1"/>
        <end position="22"/>
    </location>
</feature>
<gene>
    <name evidence="2" type="ORF">KFK14_01715</name>
</gene>
<accession>A0A975K7J4</accession>
<dbReference type="EMBL" id="CP073910">
    <property type="protein sequence ID" value="QUT06231.1"/>
    <property type="molecule type" value="Genomic_DNA"/>
</dbReference>
<dbReference type="GO" id="GO:0008233">
    <property type="term" value="F:peptidase activity"/>
    <property type="evidence" value="ECO:0007669"/>
    <property type="project" value="UniProtKB-KW"/>
</dbReference>
<evidence type="ECO:0000256" key="1">
    <source>
        <dbReference type="SAM" id="MobiDB-lite"/>
    </source>
</evidence>